<dbReference type="FunFam" id="3.40.50.300:FF:000205">
    <property type="entry name" value="ABC transporter B family member 4"/>
    <property type="match status" value="1"/>
</dbReference>
<evidence type="ECO:0000256" key="6">
    <source>
        <dbReference type="ARBA" id="ARBA00022840"/>
    </source>
</evidence>
<reference evidence="12 13" key="1">
    <citation type="submission" date="2024-03" db="EMBL/GenBank/DDBJ databases">
        <title>The Acrasis kona genome and developmental transcriptomes reveal deep origins of eukaryotic multicellular pathways.</title>
        <authorList>
            <person name="Sheikh S."/>
            <person name="Fu C.-J."/>
            <person name="Brown M.W."/>
            <person name="Baldauf S.L."/>
        </authorList>
    </citation>
    <scope>NUCLEOTIDE SEQUENCE [LARGE SCALE GENOMIC DNA]</scope>
    <source>
        <strain evidence="12 13">ATCC MYA-3509</strain>
    </source>
</reference>
<dbReference type="InterPro" id="IPR036640">
    <property type="entry name" value="ABC1_TM_sf"/>
</dbReference>
<evidence type="ECO:0000256" key="1">
    <source>
        <dbReference type="ARBA" id="ARBA00004141"/>
    </source>
</evidence>
<dbReference type="Proteomes" id="UP001431209">
    <property type="component" value="Unassembled WGS sequence"/>
</dbReference>
<feature type="transmembrane region" description="Helical" evidence="9">
    <location>
        <begin position="438"/>
        <end position="462"/>
    </location>
</feature>
<dbReference type="Pfam" id="PF00664">
    <property type="entry name" value="ABC_membrane"/>
    <property type="match status" value="1"/>
</dbReference>
<dbReference type="SMART" id="SM00382">
    <property type="entry name" value="AAA"/>
    <property type="match status" value="1"/>
</dbReference>
<organism evidence="12 13">
    <name type="scientific">Acrasis kona</name>
    <dbReference type="NCBI Taxonomy" id="1008807"/>
    <lineage>
        <taxon>Eukaryota</taxon>
        <taxon>Discoba</taxon>
        <taxon>Heterolobosea</taxon>
        <taxon>Tetramitia</taxon>
        <taxon>Eutetramitia</taxon>
        <taxon>Acrasidae</taxon>
        <taxon>Acrasis</taxon>
    </lineage>
</organism>
<dbReference type="GO" id="GO:0005524">
    <property type="term" value="F:ATP binding"/>
    <property type="evidence" value="ECO:0007669"/>
    <property type="project" value="UniProtKB-KW"/>
</dbReference>
<name>A0AAW2YJF4_9EUKA</name>
<evidence type="ECO:0000256" key="8">
    <source>
        <dbReference type="ARBA" id="ARBA00023136"/>
    </source>
</evidence>
<evidence type="ECO:0000259" key="10">
    <source>
        <dbReference type="PROSITE" id="PS50893"/>
    </source>
</evidence>
<dbReference type="GO" id="GO:0016887">
    <property type="term" value="F:ATP hydrolysis activity"/>
    <property type="evidence" value="ECO:0007669"/>
    <property type="project" value="InterPro"/>
</dbReference>
<keyword evidence="6" id="KW-0067">ATP-binding</keyword>
<dbReference type="EMBL" id="JAOPGA020000148">
    <property type="protein sequence ID" value="KAL0477184.1"/>
    <property type="molecule type" value="Genomic_DNA"/>
</dbReference>
<evidence type="ECO:0000259" key="11">
    <source>
        <dbReference type="PROSITE" id="PS50929"/>
    </source>
</evidence>
<keyword evidence="7 9" id="KW-1133">Transmembrane helix</keyword>
<keyword evidence="13" id="KW-1185">Reference proteome</keyword>
<dbReference type="InterPro" id="IPR017871">
    <property type="entry name" value="ABC_transporter-like_CS"/>
</dbReference>
<keyword evidence="4 9" id="KW-0812">Transmembrane</keyword>
<dbReference type="Gene3D" id="1.20.1560.10">
    <property type="entry name" value="ABC transporter type 1, transmembrane domain"/>
    <property type="match status" value="1"/>
</dbReference>
<dbReference type="InterPro" id="IPR011527">
    <property type="entry name" value="ABC1_TM_dom"/>
</dbReference>
<feature type="transmembrane region" description="Helical" evidence="9">
    <location>
        <begin position="203"/>
        <end position="225"/>
    </location>
</feature>
<evidence type="ECO:0000313" key="12">
    <source>
        <dbReference type="EMBL" id="KAL0477184.1"/>
    </source>
</evidence>
<dbReference type="GO" id="GO:0005743">
    <property type="term" value="C:mitochondrial inner membrane"/>
    <property type="evidence" value="ECO:0007669"/>
    <property type="project" value="TreeGrafter"/>
</dbReference>
<keyword evidence="5" id="KW-0547">Nucleotide-binding</keyword>
<dbReference type="GO" id="GO:0015421">
    <property type="term" value="F:ABC-type oligopeptide transporter activity"/>
    <property type="evidence" value="ECO:0007669"/>
    <property type="project" value="TreeGrafter"/>
</dbReference>
<dbReference type="GO" id="GO:0090374">
    <property type="term" value="P:oligopeptide export from mitochondrion"/>
    <property type="evidence" value="ECO:0007669"/>
    <property type="project" value="TreeGrafter"/>
</dbReference>
<feature type="transmembrane region" description="Helical" evidence="9">
    <location>
        <begin position="474"/>
        <end position="495"/>
    </location>
</feature>
<evidence type="ECO:0000256" key="5">
    <source>
        <dbReference type="ARBA" id="ARBA00022741"/>
    </source>
</evidence>
<feature type="transmembrane region" description="Helical" evidence="9">
    <location>
        <begin position="335"/>
        <end position="355"/>
    </location>
</feature>
<evidence type="ECO:0000256" key="7">
    <source>
        <dbReference type="ARBA" id="ARBA00022989"/>
    </source>
</evidence>
<dbReference type="InterPro" id="IPR003439">
    <property type="entry name" value="ABC_transporter-like_ATP-bd"/>
</dbReference>
<comment type="similarity">
    <text evidence="2">Belongs to the ABC transporter superfamily. ABCB family. Multidrug resistance exporter (TC 3.A.1.201) subfamily.</text>
</comment>
<dbReference type="AlphaFoldDB" id="A0AAW2YJF4"/>
<dbReference type="PROSITE" id="PS50929">
    <property type="entry name" value="ABC_TM1F"/>
    <property type="match status" value="1"/>
</dbReference>
<keyword evidence="3" id="KW-0813">Transport</keyword>
<dbReference type="PROSITE" id="PS50893">
    <property type="entry name" value="ABC_TRANSPORTER_2"/>
    <property type="match status" value="1"/>
</dbReference>
<feature type="domain" description="ABC transporter" evidence="10">
    <location>
        <begin position="536"/>
        <end position="774"/>
    </location>
</feature>
<evidence type="ECO:0000256" key="4">
    <source>
        <dbReference type="ARBA" id="ARBA00022692"/>
    </source>
</evidence>
<dbReference type="PROSITE" id="PS00211">
    <property type="entry name" value="ABC_TRANSPORTER_1"/>
    <property type="match status" value="1"/>
</dbReference>
<proteinExistence type="inferred from homology"/>
<accession>A0AAW2YJF4</accession>
<keyword evidence="8 9" id="KW-0472">Membrane</keyword>
<comment type="subcellular location">
    <subcellularLocation>
        <location evidence="1">Membrane</location>
        <topology evidence="1">Multi-pass membrane protein</topology>
    </subcellularLocation>
</comment>
<feature type="transmembrane region" description="Helical" evidence="9">
    <location>
        <begin position="260"/>
        <end position="284"/>
    </location>
</feature>
<feature type="transmembrane region" description="Helical" evidence="9">
    <location>
        <begin position="361"/>
        <end position="382"/>
    </location>
</feature>
<evidence type="ECO:0000256" key="3">
    <source>
        <dbReference type="ARBA" id="ARBA00022448"/>
    </source>
</evidence>
<feature type="domain" description="ABC transmembrane type-1" evidence="11">
    <location>
        <begin position="206"/>
        <end position="504"/>
    </location>
</feature>
<comment type="caution">
    <text evidence="12">The sequence shown here is derived from an EMBL/GenBank/DDBJ whole genome shotgun (WGS) entry which is preliminary data.</text>
</comment>
<dbReference type="CDD" id="cd18577">
    <property type="entry name" value="ABC_6TM_Pgp_ABCB1_D1_like"/>
    <property type="match status" value="1"/>
</dbReference>
<dbReference type="PANTHER" id="PTHR43394">
    <property type="entry name" value="ATP-DEPENDENT PERMEASE MDL1, MITOCHONDRIAL"/>
    <property type="match status" value="1"/>
</dbReference>
<dbReference type="InterPro" id="IPR039421">
    <property type="entry name" value="Type_1_exporter"/>
</dbReference>
<dbReference type="CDD" id="cd03249">
    <property type="entry name" value="ABC_MTABC3_MDL1_MDL2"/>
    <property type="match status" value="1"/>
</dbReference>
<gene>
    <name evidence="12" type="ORF">AKO1_005733</name>
</gene>
<evidence type="ECO:0000313" key="13">
    <source>
        <dbReference type="Proteomes" id="UP001431209"/>
    </source>
</evidence>
<sequence length="792" mass="86414">MLLLDEATSALDTKSEALVQDALDRLMKGRTSIVIAHRLTTVQDCDNIVVMRQGQVVEMGKHHDMIQKINGPYYNLAIKQMKFGNHQDDKSTSSDDESTSEMDGAILELEKEVVSEDHGAVSQVLATQTNVSGVPTGPNTLNKLNQEIPNQPSELHVAEKKLKKKRAANKLDQFTNEEEMVDVHEPKVNNPFYIFSILGADSIILIIGLLASACGGVTPILNYFFLGRIINATTPARNADSSFVPFPPGYRYDSIVAENAGWIAIVAAGTGIASFLNHFFVNWANEQLNMRTRRLYFSSIVKQEMGFFDIKKTGKLLGTLGEDVQSMNDGLTLRAALFCQHITQFISGIIFALVASWKTGLVMLGGGIPTIGATILVGGALVNKYNTLVMHASGSALTTSTEVIGAIRTVRSMGGEEREMKRFSNDLKKIAKYGIGKAIVLGLMNAAMMFFIWGDAGLAFWYGGTLVATGELPVGSLLQVFGNMLFGVLGASMALSELQHFFKSMTCMKEIMRVTKRKPAIPFKGGIIPERVIGNLEFKNITFSYPSRPNVIVMKDFNLEIKQGQHVALVGESGCGKSTITGIIERFYKPSSGTTLLDGVDLNTIDPQWLHRNVAIVTQEPVLFATTIRKNITYAVGDDMVTDARVIQCAKDANCHDFIMNLPNGYETMVGERGVSMSGGQKQRIAIARAMIQDSKMLLLDEATSALDTEAESLVQSALDKLMVGKTTIVIAHRLSTIKDCDLIVAMKSGVVVEMGTHDQLVAKKGMYFKLAQKQMNFGNAGGTSVKITEDD</sequence>
<protein>
    <submittedName>
        <fullName evidence="12">Uncharacterized protein</fullName>
    </submittedName>
</protein>
<dbReference type="SUPFAM" id="SSF52540">
    <property type="entry name" value="P-loop containing nucleoside triphosphate hydrolases"/>
    <property type="match status" value="2"/>
</dbReference>
<dbReference type="SUPFAM" id="SSF90123">
    <property type="entry name" value="ABC transporter transmembrane region"/>
    <property type="match status" value="1"/>
</dbReference>
<dbReference type="Gene3D" id="3.40.50.300">
    <property type="entry name" value="P-loop containing nucleotide triphosphate hydrolases"/>
    <property type="match status" value="2"/>
</dbReference>
<dbReference type="PANTHER" id="PTHR43394:SF27">
    <property type="entry name" value="ATP-DEPENDENT TRANSLOCASE ABCB1-LIKE"/>
    <property type="match status" value="1"/>
</dbReference>
<dbReference type="InterPro" id="IPR003593">
    <property type="entry name" value="AAA+_ATPase"/>
</dbReference>
<evidence type="ECO:0000256" key="2">
    <source>
        <dbReference type="ARBA" id="ARBA00007577"/>
    </source>
</evidence>
<evidence type="ECO:0000256" key="9">
    <source>
        <dbReference type="SAM" id="Phobius"/>
    </source>
</evidence>
<dbReference type="InterPro" id="IPR027417">
    <property type="entry name" value="P-loop_NTPase"/>
</dbReference>
<dbReference type="Pfam" id="PF00005">
    <property type="entry name" value="ABC_tran"/>
    <property type="match status" value="1"/>
</dbReference>